<gene>
    <name evidence="2" type="ORF">N2K84_10835</name>
</gene>
<protein>
    <recommendedName>
        <fullName evidence="4">Por secretion system C-terminal sorting domain-containing protein</fullName>
    </recommendedName>
</protein>
<dbReference type="RefSeq" id="WP_282591830.1">
    <property type="nucleotide sequence ID" value="NZ_JAPAAF010000013.1"/>
</dbReference>
<evidence type="ECO:0000256" key="1">
    <source>
        <dbReference type="SAM" id="SignalP"/>
    </source>
</evidence>
<name>A0AA42C5U4_9BACT</name>
<accession>A0AA42C5U4</accession>
<evidence type="ECO:0000313" key="3">
    <source>
        <dbReference type="Proteomes" id="UP001163821"/>
    </source>
</evidence>
<evidence type="ECO:0008006" key="4">
    <source>
        <dbReference type="Google" id="ProtNLM"/>
    </source>
</evidence>
<evidence type="ECO:0000313" key="2">
    <source>
        <dbReference type="EMBL" id="MCW0483228.1"/>
    </source>
</evidence>
<reference evidence="2" key="1">
    <citation type="submission" date="2022-10" db="EMBL/GenBank/DDBJ databases">
        <title>Gaoshiqiia sediminis gen. nov., sp. nov., isolated from coastal sediment.</title>
        <authorList>
            <person name="Yu W.X."/>
            <person name="Mu D.S."/>
            <person name="Du J.Z."/>
            <person name="Liang Y.Q."/>
        </authorList>
    </citation>
    <scope>NUCLEOTIDE SEQUENCE</scope>
    <source>
        <strain evidence="2">A06</strain>
    </source>
</reference>
<feature type="chain" id="PRO_5041333758" description="Por secretion system C-terminal sorting domain-containing protein" evidence="1">
    <location>
        <begin position="23"/>
        <end position="196"/>
    </location>
</feature>
<sequence length="196" mass="21777">MKTIRTLTMMFALTILANMAMATGNLRVDILPLTADRAVVAISNNAESKFEISIENANGEMIYYKETEGSLTDYRKVYDFSKMEAGDYKLVVSIDGAASEREFSVGNKAINVGKLKNVVDPVFTYNEDVLRVAYLNYPGEKVNLMIYEGSNLIYTKALENSFSVNEGLNLSKLKNGNYQVVLAAGNDVFDYTVEVK</sequence>
<dbReference type="Proteomes" id="UP001163821">
    <property type="component" value="Unassembled WGS sequence"/>
</dbReference>
<keyword evidence="1" id="KW-0732">Signal</keyword>
<dbReference type="EMBL" id="JAPAAF010000013">
    <property type="protein sequence ID" value="MCW0483228.1"/>
    <property type="molecule type" value="Genomic_DNA"/>
</dbReference>
<proteinExistence type="predicted"/>
<keyword evidence="3" id="KW-1185">Reference proteome</keyword>
<organism evidence="2 3">
    <name type="scientific">Gaoshiqia sediminis</name>
    <dbReference type="NCBI Taxonomy" id="2986998"/>
    <lineage>
        <taxon>Bacteria</taxon>
        <taxon>Pseudomonadati</taxon>
        <taxon>Bacteroidota</taxon>
        <taxon>Bacteroidia</taxon>
        <taxon>Marinilabiliales</taxon>
        <taxon>Prolixibacteraceae</taxon>
        <taxon>Gaoshiqia</taxon>
    </lineage>
</organism>
<comment type="caution">
    <text evidence="2">The sequence shown here is derived from an EMBL/GenBank/DDBJ whole genome shotgun (WGS) entry which is preliminary data.</text>
</comment>
<feature type="signal peptide" evidence="1">
    <location>
        <begin position="1"/>
        <end position="22"/>
    </location>
</feature>
<dbReference type="AlphaFoldDB" id="A0AA42C5U4"/>